<organism evidence="2 3">
    <name type="scientific">Massilia norwichensis</name>
    <dbReference type="NCBI Taxonomy" id="1442366"/>
    <lineage>
        <taxon>Bacteria</taxon>
        <taxon>Pseudomonadati</taxon>
        <taxon>Pseudomonadota</taxon>
        <taxon>Betaproteobacteria</taxon>
        <taxon>Burkholderiales</taxon>
        <taxon>Oxalobacteraceae</taxon>
        <taxon>Telluria group</taxon>
        <taxon>Massilia</taxon>
    </lineage>
</organism>
<dbReference type="InterPro" id="IPR036777">
    <property type="entry name" value="Channel_Tsx-like_sf"/>
</dbReference>
<comment type="caution">
    <text evidence="2">The sequence shown here is derived from an EMBL/GenBank/DDBJ whole genome shotgun (WGS) entry which is preliminary data.</text>
</comment>
<gene>
    <name evidence="2" type="ORF">NX782_18150</name>
</gene>
<protein>
    <submittedName>
        <fullName evidence="2">Outer envelope protein</fullName>
    </submittedName>
</protein>
<keyword evidence="2" id="KW-0261">Viral envelope protein</keyword>
<dbReference type="Gene3D" id="2.40.230.20">
    <property type="entry name" value="Nucleoside-specific channel-forming protein, Tsx-like"/>
    <property type="match status" value="1"/>
</dbReference>
<name>A0ABT2AA80_9BURK</name>
<evidence type="ECO:0000313" key="2">
    <source>
        <dbReference type="EMBL" id="MCS0591113.1"/>
    </source>
</evidence>
<evidence type="ECO:0000256" key="1">
    <source>
        <dbReference type="SAM" id="SignalP"/>
    </source>
</evidence>
<keyword evidence="3" id="KW-1185">Reference proteome</keyword>
<reference evidence="2 3" key="1">
    <citation type="submission" date="2022-08" db="EMBL/GenBank/DDBJ databases">
        <title>Reclassification of Massilia species as members of the genera Telluria, Duganella, Pseudoduganella, Mokoshia gen. nov. and Zemynaea gen. nov. using orthogonal and non-orthogonal genome-based approaches.</title>
        <authorList>
            <person name="Bowman J.P."/>
        </authorList>
    </citation>
    <scope>NUCLEOTIDE SEQUENCE [LARGE SCALE GENOMIC DNA]</scope>
    <source>
        <strain evidence="2 3">LMG 28164</strain>
    </source>
</reference>
<feature type="signal peptide" evidence="1">
    <location>
        <begin position="1"/>
        <end position="22"/>
    </location>
</feature>
<evidence type="ECO:0000313" key="3">
    <source>
        <dbReference type="Proteomes" id="UP001205560"/>
    </source>
</evidence>
<dbReference type="RefSeq" id="WP_258846887.1">
    <property type="nucleotide sequence ID" value="NZ_JANUGX010000023.1"/>
</dbReference>
<accession>A0ABT2AA80</accession>
<keyword evidence="2" id="KW-0946">Virion</keyword>
<keyword evidence="1" id="KW-0732">Signal</keyword>
<dbReference type="SUPFAM" id="SSF111364">
    <property type="entry name" value="Tsx-like channel"/>
    <property type="match status" value="1"/>
</dbReference>
<feature type="chain" id="PRO_5046624799" evidence="1">
    <location>
        <begin position="23"/>
        <end position="298"/>
    </location>
</feature>
<dbReference type="EMBL" id="JANUGX010000023">
    <property type="protein sequence ID" value="MCS0591113.1"/>
    <property type="molecule type" value="Genomic_DNA"/>
</dbReference>
<sequence>MSERTNAAALAALGFLVFAASAAPAGAADWSDTAISWRYGQRFREPYNPADIKKHIFALTHASGYKYGSNYFNVDLLQSDSNDPGSLNQSEGAQEAYIVYRHTLDIGALRGAPIAYGPVKGLGLVLGFDWNTKNDIGYNSRKRMLVVGPTLMWNVPGFLSTGVMLLRESNAPSGAFPPISEVRSRYTYETHPMFSATWGIPVPDSWLGGWGAGWSFEGYLNYIAAKGRDEVGNPTGAETNLDMQLMVDIGSRFGQPKNRFRLGVEYQFWNNKFGNTAATTGNRGQRASTPMVRAEYHF</sequence>
<proteinExistence type="predicted"/>
<dbReference type="Proteomes" id="UP001205560">
    <property type="component" value="Unassembled WGS sequence"/>
</dbReference>